<evidence type="ECO:0000313" key="3">
    <source>
        <dbReference type="Proteomes" id="UP000283426"/>
    </source>
</evidence>
<proteinExistence type="predicted"/>
<sequence length="101" mass="11548">MDEKKVQNNNRKANLIANLAEIVIVILYLIFGFKSISEGISDMDFGGMFDDVMGVIWFLNIAILALALICLTVKSMRTKYTVKMSIWNIVWIIGNIYFMYA</sequence>
<dbReference type="EMBL" id="QRYW01000025">
    <property type="protein sequence ID" value="RGV24933.1"/>
    <property type="molecule type" value="Genomic_DNA"/>
</dbReference>
<keyword evidence="1" id="KW-0472">Membrane</keyword>
<protein>
    <submittedName>
        <fullName evidence="2">Uncharacterized protein</fullName>
    </submittedName>
</protein>
<feature type="transmembrane region" description="Helical" evidence="1">
    <location>
        <begin position="80"/>
        <end position="100"/>
    </location>
</feature>
<gene>
    <name evidence="2" type="ORF">DWW24_12340</name>
</gene>
<keyword evidence="1" id="KW-1133">Transmembrane helix</keyword>
<feature type="transmembrane region" description="Helical" evidence="1">
    <location>
        <begin position="53"/>
        <end position="73"/>
    </location>
</feature>
<organism evidence="2 3">
    <name type="scientific">Odoribacter splanchnicus</name>
    <dbReference type="NCBI Taxonomy" id="28118"/>
    <lineage>
        <taxon>Bacteria</taxon>
        <taxon>Pseudomonadati</taxon>
        <taxon>Bacteroidota</taxon>
        <taxon>Bacteroidia</taxon>
        <taxon>Bacteroidales</taxon>
        <taxon>Odoribacteraceae</taxon>
        <taxon>Odoribacter</taxon>
    </lineage>
</organism>
<dbReference type="Proteomes" id="UP000283426">
    <property type="component" value="Unassembled WGS sequence"/>
</dbReference>
<dbReference type="AlphaFoldDB" id="A0A412WC30"/>
<evidence type="ECO:0000313" key="2">
    <source>
        <dbReference type="EMBL" id="RGV24933.1"/>
    </source>
</evidence>
<reference evidence="2 3" key="1">
    <citation type="submission" date="2018-08" db="EMBL/GenBank/DDBJ databases">
        <title>A genome reference for cultivated species of the human gut microbiota.</title>
        <authorList>
            <person name="Zou Y."/>
            <person name="Xue W."/>
            <person name="Luo G."/>
        </authorList>
    </citation>
    <scope>NUCLEOTIDE SEQUENCE [LARGE SCALE GENOMIC DNA]</scope>
    <source>
        <strain evidence="2 3">AF14-6AC</strain>
    </source>
</reference>
<evidence type="ECO:0000256" key="1">
    <source>
        <dbReference type="SAM" id="Phobius"/>
    </source>
</evidence>
<feature type="transmembrane region" description="Helical" evidence="1">
    <location>
        <begin position="12"/>
        <end position="33"/>
    </location>
</feature>
<keyword evidence="1" id="KW-0812">Transmembrane</keyword>
<comment type="caution">
    <text evidence="2">The sequence shown here is derived from an EMBL/GenBank/DDBJ whole genome shotgun (WGS) entry which is preliminary data.</text>
</comment>
<name>A0A412WC30_9BACT</name>
<dbReference type="RefSeq" id="WP_118108231.1">
    <property type="nucleotide sequence ID" value="NZ_QRYW01000025.1"/>
</dbReference>
<accession>A0A412WC30</accession>